<protein>
    <recommendedName>
        <fullName evidence="7">MFS transporter</fullName>
    </recommendedName>
</protein>
<dbReference type="STRING" id="252514.A3224_00730"/>
<keyword evidence="1 4" id="KW-0812">Transmembrane</keyword>
<dbReference type="InterPro" id="IPR036259">
    <property type="entry name" value="MFS_trans_sf"/>
</dbReference>
<sequence>MHHPIKGPFDGRPLIFSLAVAAILLAAANLRGGIVVVGPLVEDIKQGLGLNASVFSMLTTLPLICFGVISAIVPALTRRVTPPILVLGALLVIALGAGLRVVPVLFVILCGTLALGCGIALLNVLIPGLVKGYFPRQTGIMTGLYSVTLSFGAGLGTYLAIPMRDAFADWRAPMLLWALLPLICLLPWLYLLRVHVHTYQPKRTGVPLWKNPLAWAITGYMGLQSTCFYSLATWLPLMLFDAGLDDHYAGTLTSLINLFAIPANLLTPIVAARMRDQRLLVLAIAALAITSLTGLLLAPALAPLLWVGLIGISGGAALSLVLTLFALRSENTTQAMSLSAMAQSVGYLIAATGPFVIGALYDLNKSWLIPLLLLLLLQLAQGALGVVAGRPGTLTSWGEGKT</sequence>
<evidence type="ECO:0000256" key="1">
    <source>
        <dbReference type="ARBA" id="ARBA00022692"/>
    </source>
</evidence>
<keyword evidence="2 4" id="KW-1133">Transmembrane helix</keyword>
<dbReference type="CDD" id="cd17339">
    <property type="entry name" value="MFS_NIMT_CynX_like"/>
    <property type="match status" value="1"/>
</dbReference>
<dbReference type="InterPro" id="IPR011701">
    <property type="entry name" value="MFS"/>
</dbReference>
<evidence type="ECO:0000256" key="4">
    <source>
        <dbReference type="SAM" id="Phobius"/>
    </source>
</evidence>
<feature type="transmembrane region" description="Helical" evidence="4">
    <location>
        <begin position="339"/>
        <end position="361"/>
    </location>
</feature>
<reference evidence="6" key="1">
    <citation type="submission" date="2016-03" db="EMBL/GenBank/DDBJ databases">
        <authorList>
            <person name="Lee Y.-S."/>
            <person name="Choi Y.-L."/>
        </authorList>
    </citation>
    <scope>NUCLEOTIDE SEQUENCE [LARGE SCALE GENOMIC DNA]</scope>
    <source>
        <strain evidence="6">DAU221</strain>
    </source>
</reference>
<dbReference type="PANTHER" id="PTHR23523">
    <property type="match status" value="1"/>
</dbReference>
<dbReference type="KEGG" id="mthd:A3224_00730"/>
<keyword evidence="3 4" id="KW-0472">Membrane</keyword>
<feature type="transmembrane region" description="Helical" evidence="4">
    <location>
        <begin position="367"/>
        <end position="388"/>
    </location>
</feature>
<proteinExistence type="predicted"/>
<dbReference type="Proteomes" id="UP000076077">
    <property type="component" value="Chromosome"/>
</dbReference>
<feature type="transmembrane region" description="Helical" evidence="4">
    <location>
        <begin position="173"/>
        <end position="192"/>
    </location>
</feature>
<accession>A0A143HHV4</accession>
<dbReference type="GO" id="GO:0022857">
    <property type="term" value="F:transmembrane transporter activity"/>
    <property type="evidence" value="ECO:0007669"/>
    <property type="project" value="InterPro"/>
</dbReference>
<feature type="transmembrane region" description="Helical" evidence="4">
    <location>
        <begin position="247"/>
        <end position="267"/>
    </location>
</feature>
<feature type="transmembrane region" description="Helical" evidence="4">
    <location>
        <begin position="142"/>
        <end position="161"/>
    </location>
</feature>
<name>A0A143HHV4_MICTH</name>
<organism evidence="5 6">
    <name type="scientific">Microbulbifer thermotolerans</name>
    <dbReference type="NCBI Taxonomy" id="252514"/>
    <lineage>
        <taxon>Bacteria</taxon>
        <taxon>Pseudomonadati</taxon>
        <taxon>Pseudomonadota</taxon>
        <taxon>Gammaproteobacteria</taxon>
        <taxon>Cellvibrionales</taxon>
        <taxon>Microbulbiferaceae</taxon>
        <taxon>Microbulbifer</taxon>
    </lineage>
</organism>
<evidence type="ECO:0000313" key="6">
    <source>
        <dbReference type="Proteomes" id="UP000076077"/>
    </source>
</evidence>
<feature type="transmembrane region" description="Helical" evidence="4">
    <location>
        <begin position="80"/>
        <end position="99"/>
    </location>
</feature>
<dbReference type="Pfam" id="PF07690">
    <property type="entry name" value="MFS_1"/>
    <property type="match status" value="1"/>
</dbReference>
<dbReference type="PANTHER" id="PTHR23523:SF2">
    <property type="entry name" value="2-NITROIMIDAZOLE TRANSPORTER"/>
    <property type="match status" value="1"/>
</dbReference>
<dbReference type="OrthoDB" id="5317164at2"/>
<dbReference type="RefSeq" id="WP_067150163.1">
    <property type="nucleotide sequence ID" value="NZ_CP014864.1"/>
</dbReference>
<evidence type="ECO:0000256" key="2">
    <source>
        <dbReference type="ARBA" id="ARBA00022989"/>
    </source>
</evidence>
<evidence type="ECO:0008006" key="7">
    <source>
        <dbReference type="Google" id="ProtNLM"/>
    </source>
</evidence>
<dbReference type="Gene3D" id="1.20.1250.20">
    <property type="entry name" value="MFS general substrate transporter like domains"/>
    <property type="match status" value="2"/>
</dbReference>
<evidence type="ECO:0000256" key="3">
    <source>
        <dbReference type="ARBA" id="ARBA00023136"/>
    </source>
</evidence>
<gene>
    <name evidence="5" type="ORF">A3224_00730</name>
</gene>
<feature type="transmembrane region" description="Helical" evidence="4">
    <location>
        <begin position="105"/>
        <end position="130"/>
    </location>
</feature>
<dbReference type="GeneID" id="76606569"/>
<dbReference type="EMBL" id="CP014864">
    <property type="protein sequence ID" value="AMX01299.1"/>
    <property type="molecule type" value="Genomic_DNA"/>
</dbReference>
<keyword evidence="6" id="KW-1185">Reference proteome</keyword>
<dbReference type="InterPro" id="IPR052524">
    <property type="entry name" value="MFS_Cyanate_Porter"/>
</dbReference>
<evidence type="ECO:0000313" key="5">
    <source>
        <dbReference type="EMBL" id="AMX01299.1"/>
    </source>
</evidence>
<dbReference type="SUPFAM" id="SSF103473">
    <property type="entry name" value="MFS general substrate transporter"/>
    <property type="match status" value="1"/>
</dbReference>
<feature type="transmembrane region" description="Helical" evidence="4">
    <location>
        <begin position="213"/>
        <end position="235"/>
    </location>
</feature>
<dbReference type="AlphaFoldDB" id="A0A143HHV4"/>
<feature type="transmembrane region" description="Helical" evidence="4">
    <location>
        <begin position="48"/>
        <end position="73"/>
    </location>
</feature>
<feature type="transmembrane region" description="Helical" evidence="4">
    <location>
        <begin position="279"/>
        <end position="298"/>
    </location>
</feature>
<feature type="transmembrane region" description="Helical" evidence="4">
    <location>
        <begin position="304"/>
        <end position="327"/>
    </location>
</feature>